<dbReference type="Pfam" id="PF07808">
    <property type="entry name" value="RED_N"/>
    <property type="match status" value="1"/>
</dbReference>
<organism evidence="5 6">
    <name type="scientific">Cladophialophora bantiana (strain ATCC 10958 / CBS 173.52 / CDC B-1940 / NIH 8579)</name>
    <name type="common">Xylohypha bantiana</name>
    <dbReference type="NCBI Taxonomy" id="1442370"/>
    <lineage>
        <taxon>Eukaryota</taxon>
        <taxon>Fungi</taxon>
        <taxon>Dikarya</taxon>
        <taxon>Ascomycota</taxon>
        <taxon>Pezizomycotina</taxon>
        <taxon>Eurotiomycetes</taxon>
        <taxon>Chaetothyriomycetidae</taxon>
        <taxon>Chaetothyriales</taxon>
        <taxon>Herpotrichiellaceae</taxon>
        <taxon>Cladophialophora</taxon>
    </lineage>
</organism>
<feature type="compositionally biased region" description="Basic and acidic residues" evidence="3">
    <location>
        <begin position="132"/>
        <end position="147"/>
    </location>
</feature>
<name>A0A0D2I034_CLAB1</name>
<protein>
    <recommendedName>
        <fullName evidence="4">RED-like N-terminal domain-containing protein</fullName>
    </recommendedName>
</protein>
<feature type="domain" description="RED-like N-terminal" evidence="4">
    <location>
        <begin position="117"/>
        <end position="246"/>
    </location>
</feature>
<feature type="compositionally biased region" description="Basic residues" evidence="3">
    <location>
        <begin position="520"/>
        <end position="531"/>
    </location>
</feature>
<feature type="region of interest" description="Disordered" evidence="3">
    <location>
        <begin position="101"/>
        <end position="147"/>
    </location>
</feature>
<dbReference type="Proteomes" id="UP000053789">
    <property type="component" value="Unassembled WGS sequence"/>
</dbReference>
<reference evidence="5" key="1">
    <citation type="submission" date="2015-01" db="EMBL/GenBank/DDBJ databases">
        <title>The Genome Sequence of Cladophialophora bantiana CBS 173.52.</title>
        <authorList>
            <consortium name="The Broad Institute Genomics Platform"/>
            <person name="Cuomo C."/>
            <person name="de Hoog S."/>
            <person name="Gorbushina A."/>
            <person name="Stielow B."/>
            <person name="Teixiera M."/>
            <person name="Abouelleil A."/>
            <person name="Chapman S.B."/>
            <person name="Priest M."/>
            <person name="Young S.K."/>
            <person name="Wortman J."/>
            <person name="Nusbaum C."/>
            <person name="Birren B."/>
        </authorList>
    </citation>
    <scope>NUCLEOTIDE SEQUENCE [LARGE SCALE GENOMIC DNA]</scope>
    <source>
        <strain evidence="5">CBS 173.52</strain>
    </source>
</reference>
<evidence type="ECO:0000256" key="3">
    <source>
        <dbReference type="SAM" id="MobiDB-lite"/>
    </source>
</evidence>
<dbReference type="EMBL" id="KN846980">
    <property type="protein sequence ID" value="KIW99058.1"/>
    <property type="molecule type" value="Genomic_DNA"/>
</dbReference>
<feature type="region of interest" description="Disordered" evidence="3">
    <location>
        <begin position="49"/>
        <end position="77"/>
    </location>
</feature>
<dbReference type="InterPro" id="IPR012916">
    <property type="entry name" value="RED_N"/>
</dbReference>
<accession>A0A0D2I034</accession>
<evidence type="ECO:0000259" key="4">
    <source>
        <dbReference type="Pfam" id="PF07808"/>
    </source>
</evidence>
<evidence type="ECO:0000313" key="6">
    <source>
        <dbReference type="Proteomes" id="UP000053789"/>
    </source>
</evidence>
<dbReference type="GeneID" id="27693649"/>
<evidence type="ECO:0000256" key="2">
    <source>
        <dbReference type="ARBA" id="ARBA00023242"/>
    </source>
</evidence>
<feature type="compositionally biased region" description="Basic and acidic residues" evidence="3">
    <location>
        <begin position="257"/>
        <end position="275"/>
    </location>
</feature>
<dbReference type="AlphaFoldDB" id="A0A0D2I034"/>
<dbReference type="GO" id="GO:0005634">
    <property type="term" value="C:nucleus"/>
    <property type="evidence" value="ECO:0007669"/>
    <property type="project" value="UniProtKB-SubCell"/>
</dbReference>
<dbReference type="HOGENOM" id="CLU_017393_0_0_1"/>
<feature type="compositionally biased region" description="Polar residues" evidence="3">
    <location>
        <begin position="49"/>
        <end position="61"/>
    </location>
</feature>
<keyword evidence="6" id="KW-1185">Reference proteome</keyword>
<dbReference type="RefSeq" id="XP_016625727.1">
    <property type="nucleotide sequence ID" value="XM_016758478.1"/>
</dbReference>
<feature type="region of interest" description="Disordered" evidence="3">
    <location>
        <begin position="203"/>
        <end position="225"/>
    </location>
</feature>
<keyword evidence="2" id="KW-0539">Nucleus</keyword>
<gene>
    <name evidence="5" type="ORF">Z519_00721</name>
</gene>
<evidence type="ECO:0000256" key="1">
    <source>
        <dbReference type="ARBA" id="ARBA00004123"/>
    </source>
</evidence>
<evidence type="ECO:0000313" key="5">
    <source>
        <dbReference type="EMBL" id="KIW99058.1"/>
    </source>
</evidence>
<proteinExistence type="predicted"/>
<sequence length="551" mass="60739">MPIILDSPKPPATVFSKCFSFISDRRLARAPAPAQLVMDNSHFRSLLQTDQNASTSSSGASPQAFKKPALGSRARASIPMTPRSVAGYNASKVFTQQLAEYRKGQDGQPPAKKFKSSAPKGTKLASGYQDRTLARRTDDEGVATSDDKEKRFKALEEMYKLQQIDEATFEKLKSDIGIGGDLSSTHLVKGLDWKLLERVRRGEDVHSAPQPEKKDEESAKLHVDDELDEVLHKDVKTVGPTSKKAQNETAGDVQEPMTRDAILRRLKESRSRNLEPSRPGPALGERFKKVTSDRPNKKKFIEIINGRRREVLLITNKDGTTKRKTRWIDKEEDIPKGDLNQPLGMEVPAELRAKQQALLDQQAAEDENDDIFEGVADYNPLASIISESEDEAGDKERAATINATEKTVASTSNKPRNYFATSNQEEAAEDRTNPILKDPTLLSALKRAAGLRRNEEAGGDAVVESGPDKADRQQQLLARLTERDRADAADLDLGFGESRVGDEDDEDGAGWGEGEGSGKKSGRKRGPKKRKGDKDNVSDVMAVLQGREKKP</sequence>
<dbReference type="OrthoDB" id="3366823at2759"/>
<feature type="compositionally biased region" description="Polar residues" evidence="3">
    <location>
        <begin position="239"/>
        <end position="249"/>
    </location>
</feature>
<feature type="region of interest" description="Disordered" evidence="3">
    <location>
        <begin position="237"/>
        <end position="291"/>
    </location>
</feature>
<comment type="subcellular location">
    <subcellularLocation>
        <location evidence="1">Nucleus</location>
    </subcellularLocation>
</comment>
<feature type="region of interest" description="Disordered" evidence="3">
    <location>
        <begin position="451"/>
        <end position="551"/>
    </location>
</feature>
<dbReference type="InterPro" id="IPR039896">
    <property type="entry name" value="Red-like"/>
</dbReference>
<dbReference type="PANTHER" id="PTHR12765">
    <property type="entry name" value="RED PROTEIN IK FACTOR CYTOKINE IK"/>
    <property type="match status" value="1"/>
</dbReference>